<organism evidence="1 2">
    <name type="scientific">Psylliodes chrysocephalus</name>
    <dbReference type="NCBI Taxonomy" id="3402493"/>
    <lineage>
        <taxon>Eukaryota</taxon>
        <taxon>Metazoa</taxon>
        <taxon>Ecdysozoa</taxon>
        <taxon>Arthropoda</taxon>
        <taxon>Hexapoda</taxon>
        <taxon>Insecta</taxon>
        <taxon>Pterygota</taxon>
        <taxon>Neoptera</taxon>
        <taxon>Endopterygota</taxon>
        <taxon>Coleoptera</taxon>
        <taxon>Polyphaga</taxon>
        <taxon>Cucujiformia</taxon>
        <taxon>Chrysomeloidea</taxon>
        <taxon>Chrysomelidae</taxon>
        <taxon>Galerucinae</taxon>
        <taxon>Alticini</taxon>
        <taxon>Psylliodes</taxon>
    </lineage>
</organism>
<dbReference type="Proteomes" id="UP001153636">
    <property type="component" value="Chromosome 17"/>
</dbReference>
<proteinExistence type="predicted"/>
<reference evidence="1" key="1">
    <citation type="submission" date="2022-01" db="EMBL/GenBank/DDBJ databases">
        <authorList>
            <person name="King R."/>
        </authorList>
    </citation>
    <scope>NUCLEOTIDE SEQUENCE</scope>
</reference>
<dbReference type="OrthoDB" id="6773164at2759"/>
<accession>A0A9P0GC80</accession>
<dbReference type="EMBL" id="OV651829">
    <property type="protein sequence ID" value="CAH1104540.1"/>
    <property type="molecule type" value="Genomic_DNA"/>
</dbReference>
<name>A0A9P0GC80_9CUCU</name>
<evidence type="ECO:0000313" key="1">
    <source>
        <dbReference type="EMBL" id="CAH1104540.1"/>
    </source>
</evidence>
<evidence type="ECO:0000313" key="2">
    <source>
        <dbReference type="Proteomes" id="UP001153636"/>
    </source>
</evidence>
<dbReference type="PANTHER" id="PTHR46409:SF1">
    <property type="entry name" value="HTH PSQ-TYPE DOMAIN-CONTAINING PROTEIN"/>
    <property type="match status" value="1"/>
</dbReference>
<dbReference type="AlphaFoldDB" id="A0A9P0GC80"/>
<protein>
    <submittedName>
        <fullName evidence="1">Uncharacterized protein</fullName>
    </submittedName>
</protein>
<sequence>MPIVEFKPRKTSLPQLEPDDLSTDQQYLYKICIGIQNGTITPNLAKRDPGKMSHARWLTTANRMLRLYIATKNSSLTQIILTEFILKVYAPVWFEIKTKSYIYDGARHLWKAINASRGFPDNVKHITNKVFADNAYFAHPKNLLLAMLSDTRPYIRELAARIKKCRMQTNKMIRVFRVLFLNLDADDYIDLIDWQKTRITEPPLTFNIINETLNNIVKRSLKF</sequence>
<dbReference type="PANTHER" id="PTHR46409">
    <property type="entry name" value="HTH PSQ-TYPE DOMAIN-CONTAINING PROTEIN"/>
    <property type="match status" value="1"/>
</dbReference>
<gene>
    <name evidence="1" type="ORF">PSYICH_LOCUS5606</name>
</gene>
<keyword evidence="2" id="KW-1185">Reference proteome</keyword>